<name>A0A1I3GAL1_9GAMM</name>
<sequence>MTEQLDHACDTLHRLQALFDSIATGSPAHSRLAALAEIGSEIAAREAEDLLLAAESAAA</sequence>
<reference evidence="1 2" key="1">
    <citation type="submission" date="2016-10" db="EMBL/GenBank/DDBJ databases">
        <authorList>
            <person name="de Groot N.N."/>
        </authorList>
    </citation>
    <scope>NUCLEOTIDE SEQUENCE [LARGE SCALE GENOMIC DNA]</scope>
    <source>
        <strain evidence="1 2">CGMCC 1.6848</strain>
    </source>
</reference>
<proteinExistence type="predicted"/>
<dbReference type="EMBL" id="FOPY01000029">
    <property type="protein sequence ID" value="SFI20575.1"/>
    <property type="molecule type" value="Genomic_DNA"/>
</dbReference>
<accession>A0A1I3GAL1</accession>
<dbReference type="AlphaFoldDB" id="A0A1I3GAL1"/>
<protein>
    <submittedName>
        <fullName evidence="1">Uncharacterized protein</fullName>
    </submittedName>
</protein>
<dbReference type="RefSeq" id="WP_092850505.1">
    <property type="nucleotide sequence ID" value="NZ_FOPY01000029.1"/>
</dbReference>
<keyword evidence="2" id="KW-1185">Reference proteome</keyword>
<gene>
    <name evidence="1" type="ORF">SAMN04487959_1296</name>
</gene>
<dbReference type="STRING" id="442341.SAMN04487959_1296"/>
<evidence type="ECO:0000313" key="2">
    <source>
        <dbReference type="Proteomes" id="UP000199040"/>
    </source>
</evidence>
<organism evidence="1 2">
    <name type="scientific">Modicisalibacter xianhensis</name>
    <dbReference type="NCBI Taxonomy" id="442341"/>
    <lineage>
        <taxon>Bacteria</taxon>
        <taxon>Pseudomonadati</taxon>
        <taxon>Pseudomonadota</taxon>
        <taxon>Gammaproteobacteria</taxon>
        <taxon>Oceanospirillales</taxon>
        <taxon>Halomonadaceae</taxon>
        <taxon>Modicisalibacter</taxon>
    </lineage>
</organism>
<evidence type="ECO:0000313" key="1">
    <source>
        <dbReference type="EMBL" id="SFI20575.1"/>
    </source>
</evidence>
<dbReference type="Proteomes" id="UP000199040">
    <property type="component" value="Unassembled WGS sequence"/>
</dbReference>